<feature type="transmembrane region" description="Helical" evidence="1">
    <location>
        <begin position="63"/>
        <end position="84"/>
    </location>
</feature>
<gene>
    <name evidence="2" type="ORF">NCTC12860_01650</name>
</gene>
<evidence type="ECO:0000256" key="1">
    <source>
        <dbReference type="SAM" id="Phobius"/>
    </source>
</evidence>
<keyword evidence="1" id="KW-0472">Membrane</keyword>
<evidence type="ECO:0000313" key="2">
    <source>
        <dbReference type="EMBL" id="SSZ40501.1"/>
    </source>
</evidence>
<name>A0A336NE01_BARGR</name>
<proteinExistence type="predicted"/>
<keyword evidence="1" id="KW-1133">Transmembrane helix</keyword>
<accession>A0A336NE01</accession>
<keyword evidence="1" id="KW-0812">Transmembrane</keyword>
<organism evidence="2 3">
    <name type="scientific">Bartonella grahamii</name>
    <dbReference type="NCBI Taxonomy" id="33045"/>
    <lineage>
        <taxon>Bacteria</taxon>
        <taxon>Pseudomonadati</taxon>
        <taxon>Pseudomonadota</taxon>
        <taxon>Alphaproteobacteria</taxon>
        <taxon>Hyphomicrobiales</taxon>
        <taxon>Bartonellaceae</taxon>
        <taxon>Bartonella</taxon>
    </lineage>
</organism>
<evidence type="ECO:0000313" key="3">
    <source>
        <dbReference type="Proteomes" id="UP000253846"/>
    </source>
</evidence>
<reference evidence="2 3" key="1">
    <citation type="submission" date="2018-06" db="EMBL/GenBank/DDBJ databases">
        <authorList>
            <consortium name="Pathogen Informatics"/>
            <person name="Doyle S."/>
        </authorList>
    </citation>
    <scope>NUCLEOTIDE SEQUENCE [LARGE SCALE GENOMIC DNA]</scope>
    <source>
        <strain evidence="2 3">NCTC12860</strain>
    </source>
</reference>
<protein>
    <submittedName>
        <fullName evidence="2">Uncharacterized protein</fullName>
    </submittedName>
</protein>
<dbReference type="Proteomes" id="UP000253846">
    <property type="component" value="Unassembled WGS sequence"/>
</dbReference>
<sequence length="85" mass="9812">MLTNTAVSPSLHFSHKWVLYGVTTPDKITIYANKSIKDSQFLIGLGLSQPIRLLFSVVKHLNIYIAKYVFIVKQYLSFLIFFLIF</sequence>
<dbReference type="EMBL" id="UFTD01000002">
    <property type="protein sequence ID" value="SSZ40501.1"/>
    <property type="molecule type" value="Genomic_DNA"/>
</dbReference>
<dbReference type="AlphaFoldDB" id="A0A336NE01"/>